<name>A0A7G5FDR7_9CORY</name>
<evidence type="ECO:0000313" key="4">
    <source>
        <dbReference type="EMBL" id="QMV84758.1"/>
    </source>
</evidence>
<gene>
    <name evidence="4" type="ORF">HW450_10495</name>
</gene>
<accession>A0A7G5FDR7</accession>
<dbReference type="InterPro" id="IPR008691">
    <property type="entry name" value="LpqH"/>
</dbReference>
<dbReference type="EMBL" id="CP059833">
    <property type="protein sequence ID" value="QMV84758.1"/>
    <property type="molecule type" value="Genomic_DNA"/>
</dbReference>
<keyword evidence="4" id="KW-0449">Lipoprotein</keyword>
<evidence type="ECO:0000256" key="3">
    <source>
        <dbReference type="SAM" id="SignalP"/>
    </source>
</evidence>
<proteinExistence type="predicted"/>
<keyword evidence="5" id="KW-1185">Reference proteome</keyword>
<evidence type="ECO:0000256" key="2">
    <source>
        <dbReference type="ARBA" id="ARBA00023136"/>
    </source>
</evidence>
<dbReference type="Proteomes" id="UP000515570">
    <property type="component" value="Chromosome"/>
</dbReference>
<protein>
    <submittedName>
        <fullName evidence="4">Lipoprotein LpqH</fullName>
    </submittedName>
</protein>
<evidence type="ECO:0000256" key="1">
    <source>
        <dbReference type="ARBA" id="ARBA00022475"/>
    </source>
</evidence>
<feature type="chain" id="PRO_5028851500" evidence="3">
    <location>
        <begin position="25"/>
        <end position="162"/>
    </location>
</feature>
<evidence type="ECO:0000313" key="5">
    <source>
        <dbReference type="Proteomes" id="UP000515570"/>
    </source>
</evidence>
<dbReference type="RefSeq" id="WP_182385565.1">
    <property type="nucleotide sequence ID" value="NZ_CP059833.1"/>
</dbReference>
<keyword evidence="2" id="KW-0472">Membrane</keyword>
<feature type="signal peptide" evidence="3">
    <location>
        <begin position="1"/>
        <end position="24"/>
    </location>
</feature>
<dbReference type="PROSITE" id="PS51257">
    <property type="entry name" value="PROKAR_LIPOPROTEIN"/>
    <property type="match status" value="1"/>
</dbReference>
<sequence>MATPRPLRALTAIPLLFFALTACATNEEKVATNLEKQDPAPVAPANTTQSQQSTGSAFLNGYQVLPSGTPAVCATHGETTTIILGEMPAKNAASVIIDGQGVQTLSISDAEDAVEITNHAIPVELTRADGVTTVSGTAEGTRVIGNQSQRLDMTFVITAACA</sequence>
<dbReference type="AlphaFoldDB" id="A0A7G5FDR7"/>
<keyword evidence="1" id="KW-1003">Cell membrane</keyword>
<reference evidence="4 5" key="1">
    <citation type="submission" date="2020-07" db="EMBL/GenBank/DDBJ databases">
        <title>non toxigenic Corynebacterium sp. nov from a clinical source.</title>
        <authorList>
            <person name="Bernier A.-M."/>
            <person name="Bernard K."/>
        </authorList>
    </citation>
    <scope>NUCLEOTIDE SEQUENCE [LARGE SCALE GENOMIC DNA]</scope>
    <source>
        <strain evidence="5">NML 93-0612</strain>
    </source>
</reference>
<dbReference type="Pfam" id="PF05481">
    <property type="entry name" value="Myco_19_kDa"/>
    <property type="match status" value="1"/>
</dbReference>
<dbReference type="GO" id="GO:0016020">
    <property type="term" value="C:membrane"/>
    <property type="evidence" value="ECO:0007669"/>
    <property type="project" value="InterPro"/>
</dbReference>
<organism evidence="4 5">
    <name type="scientific">Corynebacterium hindlerae</name>
    <dbReference type="NCBI Taxonomy" id="699041"/>
    <lineage>
        <taxon>Bacteria</taxon>
        <taxon>Bacillati</taxon>
        <taxon>Actinomycetota</taxon>
        <taxon>Actinomycetes</taxon>
        <taxon>Mycobacteriales</taxon>
        <taxon>Corynebacteriaceae</taxon>
        <taxon>Corynebacterium</taxon>
    </lineage>
</organism>
<keyword evidence="3" id="KW-0732">Signal</keyword>